<dbReference type="Proteomes" id="UP001497516">
    <property type="component" value="Chromosome 9"/>
</dbReference>
<protein>
    <submittedName>
        <fullName evidence="1">Uncharacterized protein</fullName>
    </submittedName>
</protein>
<evidence type="ECO:0000313" key="1">
    <source>
        <dbReference type="EMBL" id="CAL1413385.1"/>
    </source>
</evidence>
<accession>A0AAV2GRK2</accession>
<proteinExistence type="predicted"/>
<evidence type="ECO:0000313" key="2">
    <source>
        <dbReference type="Proteomes" id="UP001497516"/>
    </source>
</evidence>
<organism evidence="1 2">
    <name type="scientific">Linum trigynum</name>
    <dbReference type="NCBI Taxonomy" id="586398"/>
    <lineage>
        <taxon>Eukaryota</taxon>
        <taxon>Viridiplantae</taxon>
        <taxon>Streptophyta</taxon>
        <taxon>Embryophyta</taxon>
        <taxon>Tracheophyta</taxon>
        <taxon>Spermatophyta</taxon>
        <taxon>Magnoliopsida</taxon>
        <taxon>eudicotyledons</taxon>
        <taxon>Gunneridae</taxon>
        <taxon>Pentapetalae</taxon>
        <taxon>rosids</taxon>
        <taxon>fabids</taxon>
        <taxon>Malpighiales</taxon>
        <taxon>Linaceae</taxon>
        <taxon>Linum</taxon>
    </lineage>
</organism>
<dbReference type="EMBL" id="OZ034822">
    <property type="protein sequence ID" value="CAL1413385.1"/>
    <property type="molecule type" value="Genomic_DNA"/>
</dbReference>
<reference evidence="1 2" key="1">
    <citation type="submission" date="2024-04" db="EMBL/GenBank/DDBJ databases">
        <authorList>
            <person name="Fracassetti M."/>
        </authorList>
    </citation>
    <scope>NUCLEOTIDE SEQUENCE [LARGE SCALE GENOMIC DNA]</scope>
</reference>
<gene>
    <name evidence="1" type="ORF">LTRI10_LOCUS52623</name>
</gene>
<name>A0AAV2GRK2_9ROSI</name>
<keyword evidence="2" id="KW-1185">Reference proteome</keyword>
<dbReference type="AlphaFoldDB" id="A0AAV2GRK2"/>
<sequence length="86" mass="10227">MLASTKWLKLSTSTTTRRRKNFHRPHHHRVEGEADLWVPTISNLYEADEVEVEERDHQFKLVELLTLVTMRITMRRKSIPIIGMMI</sequence>